<dbReference type="Proteomes" id="UP000647017">
    <property type="component" value="Unassembled WGS sequence"/>
</dbReference>
<dbReference type="InterPro" id="IPR037883">
    <property type="entry name" value="Knr4/Smi1-like_sf"/>
</dbReference>
<comment type="caution">
    <text evidence="2">The sequence shown here is derived from an EMBL/GenBank/DDBJ whole genome shotgun (WGS) entry which is preliminary data.</text>
</comment>
<organism evidence="2 3">
    <name type="scientific">Micromonospora andamanensis</name>
    <dbReference type="NCBI Taxonomy" id="1287068"/>
    <lineage>
        <taxon>Bacteria</taxon>
        <taxon>Bacillati</taxon>
        <taxon>Actinomycetota</taxon>
        <taxon>Actinomycetes</taxon>
        <taxon>Micromonosporales</taxon>
        <taxon>Micromonosporaceae</taxon>
        <taxon>Micromonospora</taxon>
    </lineage>
</organism>
<dbReference type="SUPFAM" id="SSF160631">
    <property type="entry name" value="SMI1/KNR4-like"/>
    <property type="match status" value="1"/>
</dbReference>
<gene>
    <name evidence="2" type="ORF">Van01_29870</name>
</gene>
<dbReference type="Pfam" id="PF09346">
    <property type="entry name" value="SMI1_KNR4"/>
    <property type="match status" value="1"/>
</dbReference>
<name>A0ABQ4HVT6_9ACTN</name>
<evidence type="ECO:0000313" key="2">
    <source>
        <dbReference type="EMBL" id="GIJ09773.1"/>
    </source>
</evidence>
<accession>A0ABQ4HVT6</accession>
<evidence type="ECO:0000259" key="1">
    <source>
        <dbReference type="SMART" id="SM00860"/>
    </source>
</evidence>
<keyword evidence="3" id="KW-1185">Reference proteome</keyword>
<sequence>MNAMDAVGRLSKILGSLAAQGFVTRPLVADPPASPGEVDAVEGQLGCRLPMSLRRCLATVASRLEFAWFAPPEHTFPGPFHEIFSGNLCWSLNGLPELMTAVRGWVDNVFPDPSDPYDRVWHHKLPFMEVGNGDYLALDLNEDAHGRVVYLSHDDGEGHGRTMAPSFEDLLIRWIPLACPGAEDSQWLPFCAPSDGGLDPSSARAHQWTALVRPKNGPSAVEGL</sequence>
<proteinExistence type="predicted"/>
<dbReference type="Gene3D" id="3.40.1580.10">
    <property type="entry name" value="SMI1/KNR4-like"/>
    <property type="match status" value="1"/>
</dbReference>
<feature type="domain" description="Knr4/Smi1-like" evidence="1">
    <location>
        <begin position="32"/>
        <end position="173"/>
    </location>
</feature>
<dbReference type="SMART" id="SM00860">
    <property type="entry name" value="SMI1_KNR4"/>
    <property type="match status" value="1"/>
</dbReference>
<protein>
    <recommendedName>
        <fullName evidence="1">Knr4/Smi1-like domain-containing protein</fullName>
    </recommendedName>
</protein>
<reference evidence="2 3" key="1">
    <citation type="submission" date="2021-01" db="EMBL/GenBank/DDBJ databases">
        <title>Whole genome shotgun sequence of Verrucosispora andamanensis NBRC 109075.</title>
        <authorList>
            <person name="Komaki H."/>
            <person name="Tamura T."/>
        </authorList>
    </citation>
    <scope>NUCLEOTIDE SEQUENCE [LARGE SCALE GENOMIC DNA]</scope>
    <source>
        <strain evidence="2 3">NBRC 109075</strain>
    </source>
</reference>
<dbReference type="EMBL" id="BOOZ01000014">
    <property type="protein sequence ID" value="GIJ09773.1"/>
    <property type="molecule type" value="Genomic_DNA"/>
</dbReference>
<evidence type="ECO:0000313" key="3">
    <source>
        <dbReference type="Proteomes" id="UP000647017"/>
    </source>
</evidence>
<dbReference type="InterPro" id="IPR018958">
    <property type="entry name" value="Knr4/Smi1-like_dom"/>
</dbReference>